<dbReference type="Proteomes" id="UP001629244">
    <property type="component" value="Unassembled WGS sequence"/>
</dbReference>
<dbReference type="EMBL" id="JBELQC010000001">
    <property type="protein sequence ID" value="MFL9840474.1"/>
    <property type="molecule type" value="Genomic_DNA"/>
</dbReference>
<sequence length="130" mass="14307">MQIVSATQFVDGLMAAMYKNGQKALNLDDPAIDRQFAKAYDDLLDNAEKLGLVPDFVISADSTYGDSTCLRDAILDIRDTRSVALSNPRFVRMDMKFKGLNTPDSVLDDNAVPRDVLVQLAEKHLASIEG</sequence>
<evidence type="ECO:0000313" key="1">
    <source>
        <dbReference type="EMBL" id="MFL9840474.1"/>
    </source>
</evidence>
<keyword evidence="2" id="KW-1185">Reference proteome</keyword>
<evidence type="ECO:0000313" key="2">
    <source>
        <dbReference type="Proteomes" id="UP001629244"/>
    </source>
</evidence>
<reference evidence="1 2" key="1">
    <citation type="submission" date="2024-06" db="EMBL/GenBank/DDBJ databases">
        <authorList>
            <person name="Kaempfer P."/>
            <person name="Viver T."/>
        </authorList>
    </citation>
    <scope>NUCLEOTIDE SEQUENCE [LARGE SCALE GENOMIC DNA]</scope>
    <source>
        <strain evidence="1 2">ST-64</strain>
    </source>
</reference>
<proteinExistence type="predicted"/>
<comment type="caution">
    <text evidence="1">The sequence shown here is derived from an EMBL/GenBank/DDBJ whole genome shotgun (WGS) entry which is preliminary data.</text>
</comment>
<name>A0ABW8YJU7_9SPHN</name>
<organism evidence="1 2">
    <name type="scientific">Sphingomonas plantiphila</name>
    <dbReference type="NCBI Taxonomy" id="3163295"/>
    <lineage>
        <taxon>Bacteria</taxon>
        <taxon>Pseudomonadati</taxon>
        <taxon>Pseudomonadota</taxon>
        <taxon>Alphaproteobacteria</taxon>
        <taxon>Sphingomonadales</taxon>
        <taxon>Sphingomonadaceae</taxon>
        <taxon>Sphingomonas</taxon>
    </lineage>
</organism>
<dbReference type="RefSeq" id="WP_408077410.1">
    <property type="nucleotide sequence ID" value="NZ_JBELQC010000001.1"/>
</dbReference>
<accession>A0ABW8YJU7</accession>
<gene>
    <name evidence="1" type="ORF">ABS767_05810</name>
</gene>
<evidence type="ECO:0008006" key="3">
    <source>
        <dbReference type="Google" id="ProtNLM"/>
    </source>
</evidence>
<protein>
    <recommendedName>
        <fullName evidence="3">Transposase</fullName>
    </recommendedName>
</protein>